<dbReference type="Proteomes" id="UP000292695">
    <property type="component" value="Unassembled WGS sequence"/>
</dbReference>
<dbReference type="SUPFAM" id="SSF50939">
    <property type="entry name" value="Sialidases"/>
    <property type="match status" value="1"/>
</dbReference>
<comment type="similarity">
    <text evidence="2">Belongs to the glycosyl hydrolase 33 family.</text>
</comment>
<dbReference type="OrthoDB" id="7294637at2"/>
<dbReference type="Pfam" id="PF13088">
    <property type="entry name" value="BNR_2"/>
    <property type="match status" value="1"/>
</dbReference>
<evidence type="ECO:0000313" key="6">
    <source>
        <dbReference type="Proteomes" id="UP000292695"/>
    </source>
</evidence>
<proteinExistence type="inferred from homology"/>
<dbReference type="CDD" id="cd15482">
    <property type="entry name" value="Sialidase_non-viral"/>
    <property type="match status" value="1"/>
</dbReference>
<dbReference type="InterPro" id="IPR011040">
    <property type="entry name" value="Sialidase"/>
</dbReference>
<organism evidence="5 6">
    <name type="scientific">Kribbella sindirgiensis</name>
    <dbReference type="NCBI Taxonomy" id="1124744"/>
    <lineage>
        <taxon>Bacteria</taxon>
        <taxon>Bacillati</taxon>
        <taxon>Actinomycetota</taxon>
        <taxon>Actinomycetes</taxon>
        <taxon>Propionibacteriales</taxon>
        <taxon>Kribbellaceae</taxon>
        <taxon>Kribbella</taxon>
    </lineage>
</organism>
<dbReference type="RefSeq" id="WP_131286180.1">
    <property type="nucleotide sequence ID" value="NZ_SJKA01000003.1"/>
</dbReference>
<dbReference type="Gene3D" id="2.120.10.10">
    <property type="match status" value="1"/>
</dbReference>
<dbReference type="AlphaFoldDB" id="A0A4R0ISL3"/>
<dbReference type="GO" id="GO:0006689">
    <property type="term" value="P:ganglioside catabolic process"/>
    <property type="evidence" value="ECO:0007669"/>
    <property type="project" value="TreeGrafter"/>
</dbReference>
<evidence type="ECO:0000259" key="4">
    <source>
        <dbReference type="Pfam" id="PF13088"/>
    </source>
</evidence>
<dbReference type="PANTHER" id="PTHR10628">
    <property type="entry name" value="SIALIDASE"/>
    <property type="match status" value="1"/>
</dbReference>
<dbReference type="GO" id="GO:0016020">
    <property type="term" value="C:membrane"/>
    <property type="evidence" value="ECO:0007669"/>
    <property type="project" value="TreeGrafter"/>
</dbReference>
<dbReference type="GO" id="GO:0009313">
    <property type="term" value="P:oligosaccharide catabolic process"/>
    <property type="evidence" value="ECO:0007669"/>
    <property type="project" value="TreeGrafter"/>
</dbReference>
<accession>A0A4R0ISL3</accession>
<dbReference type="GO" id="GO:0005737">
    <property type="term" value="C:cytoplasm"/>
    <property type="evidence" value="ECO:0007669"/>
    <property type="project" value="TreeGrafter"/>
</dbReference>
<feature type="domain" description="Sialidase" evidence="4">
    <location>
        <begin position="46"/>
        <end position="335"/>
    </location>
</feature>
<dbReference type="EC" id="3.2.1.18" evidence="3"/>
<dbReference type="PANTHER" id="PTHR10628:SF30">
    <property type="entry name" value="EXO-ALPHA-SIALIDASE"/>
    <property type="match status" value="1"/>
</dbReference>
<gene>
    <name evidence="5" type="ORF">E0H50_09045</name>
</gene>
<keyword evidence="6" id="KW-1185">Reference proteome</keyword>
<evidence type="ECO:0000256" key="1">
    <source>
        <dbReference type="ARBA" id="ARBA00000427"/>
    </source>
</evidence>
<dbReference type="GO" id="GO:0004308">
    <property type="term" value="F:exo-alpha-sialidase activity"/>
    <property type="evidence" value="ECO:0007669"/>
    <property type="project" value="UniProtKB-EC"/>
</dbReference>
<dbReference type="EMBL" id="SJKA01000003">
    <property type="protein sequence ID" value="TCC36831.1"/>
    <property type="molecule type" value="Genomic_DNA"/>
</dbReference>
<protein>
    <recommendedName>
        <fullName evidence="3">exo-alpha-sialidase</fullName>
        <ecNumber evidence="3">3.2.1.18</ecNumber>
    </recommendedName>
</protein>
<sequence length="355" mass="37388">MSSRVGALSVPVFDPAGSGYHTFRIPSVLARGPLVLAFCEGRLHGAGDAGEIEVVLRRSLDNGRTWLPPQVVSAAPGKTCGNPVPLVDPTSGDIVLVTVHNGADAVEMSLARGTDPVDGRRVFVQRSADDGATWSPAREITAEVKRGDWGWYATGPCHGITLRSGRLLVPANHSFVPSSSVEDLVRLNGGHCIYSDDGGVTWSVGFVDRNDGAEINANETAVAELPDGRLYFNARNHQGTGPARVHAWSSDGGQTLDAPYAGIPEITAPGIQGSVLCLPDGRLLLSTPVNPTSRRELTVFVSADSGVSWEPALVVHEGMAGYSDLVLLADGSVGIFYEAGETSSFATLRFTTFAL</sequence>
<reference evidence="5 6" key="1">
    <citation type="submission" date="2019-02" db="EMBL/GenBank/DDBJ databases">
        <title>Kribbella capetownensis sp. nov. and Kribbella speibonae sp. nov., isolated from soil.</title>
        <authorList>
            <person name="Curtis S.M."/>
            <person name="Norton I."/>
            <person name="Everest G.J."/>
            <person name="Meyers P.R."/>
        </authorList>
    </citation>
    <scope>NUCLEOTIDE SEQUENCE [LARGE SCALE GENOMIC DNA]</scope>
    <source>
        <strain evidence="5 6">DSM 27082</strain>
    </source>
</reference>
<name>A0A4R0ISL3_9ACTN</name>
<dbReference type="InterPro" id="IPR026856">
    <property type="entry name" value="Sialidase_fam"/>
</dbReference>
<dbReference type="InterPro" id="IPR036278">
    <property type="entry name" value="Sialidase_sf"/>
</dbReference>
<evidence type="ECO:0000313" key="5">
    <source>
        <dbReference type="EMBL" id="TCC36831.1"/>
    </source>
</evidence>
<evidence type="ECO:0000256" key="2">
    <source>
        <dbReference type="ARBA" id="ARBA00009348"/>
    </source>
</evidence>
<evidence type="ECO:0000256" key="3">
    <source>
        <dbReference type="ARBA" id="ARBA00012733"/>
    </source>
</evidence>
<comment type="catalytic activity">
    <reaction evidence="1">
        <text>Hydrolysis of alpha-(2-&gt;3)-, alpha-(2-&gt;6)-, alpha-(2-&gt;8)- glycosidic linkages of terminal sialic acid residues in oligosaccharides, glycoproteins, glycolipids, colominic acid and synthetic substrates.</text>
        <dbReference type="EC" id="3.2.1.18"/>
    </reaction>
</comment>
<comment type="caution">
    <text evidence="5">The sequence shown here is derived from an EMBL/GenBank/DDBJ whole genome shotgun (WGS) entry which is preliminary data.</text>
</comment>